<dbReference type="EMBL" id="BTRK01000003">
    <property type="protein sequence ID" value="GMR43437.1"/>
    <property type="molecule type" value="Genomic_DNA"/>
</dbReference>
<organism evidence="2 3">
    <name type="scientific">Pristionchus mayeri</name>
    <dbReference type="NCBI Taxonomy" id="1317129"/>
    <lineage>
        <taxon>Eukaryota</taxon>
        <taxon>Metazoa</taxon>
        <taxon>Ecdysozoa</taxon>
        <taxon>Nematoda</taxon>
        <taxon>Chromadorea</taxon>
        <taxon>Rhabditida</taxon>
        <taxon>Rhabditina</taxon>
        <taxon>Diplogasteromorpha</taxon>
        <taxon>Diplogasteroidea</taxon>
        <taxon>Neodiplogasteridae</taxon>
        <taxon>Pristionchus</taxon>
    </lineage>
</organism>
<feature type="non-terminal residue" evidence="2">
    <location>
        <position position="82"/>
    </location>
</feature>
<keyword evidence="3" id="KW-1185">Reference proteome</keyword>
<dbReference type="Proteomes" id="UP001328107">
    <property type="component" value="Unassembled WGS sequence"/>
</dbReference>
<feature type="non-terminal residue" evidence="2">
    <location>
        <position position="1"/>
    </location>
</feature>
<evidence type="ECO:0000313" key="2">
    <source>
        <dbReference type="EMBL" id="GMR43437.1"/>
    </source>
</evidence>
<evidence type="ECO:0000313" key="3">
    <source>
        <dbReference type="Proteomes" id="UP001328107"/>
    </source>
</evidence>
<dbReference type="AlphaFoldDB" id="A0AAN4ZS67"/>
<gene>
    <name evidence="2" type="ORF">PMAYCL1PPCAC_13632</name>
</gene>
<comment type="caution">
    <text evidence="2">The sequence shown here is derived from an EMBL/GenBank/DDBJ whole genome shotgun (WGS) entry which is preliminary data.</text>
</comment>
<reference evidence="3" key="1">
    <citation type="submission" date="2022-10" db="EMBL/GenBank/DDBJ databases">
        <title>Genome assembly of Pristionchus species.</title>
        <authorList>
            <person name="Yoshida K."/>
            <person name="Sommer R.J."/>
        </authorList>
    </citation>
    <scope>NUCLEOTIDE SEQUENCE [LARGE SCALE GENOMIC DNA]</scope>
    <source>
        <strain evidence="3">RS5460</strain>
    </source>
</reference>
<protein>
    <submittedName>
        <fullName evidence="2">Uncharacterized protein</fullName>
    </submittedName>
</protein>
<accession>A0AAN4ZS67</accession>
<sequence length="82" mass="9286">ERVRRLLRCIHFLGESRAAFSSYTERMNSASSLILSSLSSTDRLLHLEVGDRGGGRRTQPTRASRYSFAPPPRCSPFSSFFF</sequence>
<evidence type="ECO:0000256" key="1">
    <source>
        <dbReference type="SAM" id="MobiDB-lite"/>
    </source>
</evidence>
<proteinExistence type="predicted"/>
<feature type="region of interest" description="Disordered" evidence="1">
    <location>
        <begin position="50"/>
        <end position="69"/>
    </location>
</feature>
<name>A0AAN4ZS67_9BILA</name>